<keyword evidence="2" id="KW-1185">Reference proteome</keyword>
<dbReference type="Proteomes" id="UP001060085">
    <property type="component" value="Linkage Group LG07"/>
</dbReference>
<sequence>MKNKNNNLSAPKEVIKDDESRALMNEDIVHGSMERDNVGKQSVEAIKSLRTTEKKLVEREKRKPGKRLDLVGSESNGLKQDKKEGRRAIGGNGQVFGETAAAAQAGARERYKCLFYRVIRQHIIIMEAKEMVYYSSEHALILAFLPGCVVLFFVSSPLLALWTM</sequence>
<comment type="caution">
    <text evidence="1">The sequence shown here is derived from an EMBL/GenBank/DDBJ whole genome shotgun (WGS) entry which is preliminary data.</text>
</comment>
<protein>
    <submittedName>
        <fullName evidence="1">Uncharacterized protein</fullName>
    </submittedName>
</protein>
<dbReference type="EMBL" id="CM044707">
    <property type="protein sequence ID" value="KAI5653855.1"/>
    <property type="molecule type" value="Genomic_DNA"/>
</dbReference>
<accession>A0ACC0A0T5</accession>
<proteinExistence type="predicted"/>
<reference evidence="2" key="1">
    <citation type="journal article" date="2023" name="Nat. Plants">
        <title>Single-cell RNA sequencing provides a high-resolution roadmap for understanding the multicellular compartmentation of specialized metabolism.</title>
        <authorList>
            <person name="Sun S."/>
            <person name="Shen X."/>
            <person name="Li Y."/>
            <person name="Li Y."/>
            <person name="Wang S."/>
            <person name="Li R."/>
            <person name="Zhang H."/>
            <person name="Shen G."/>
            <person name="Guo B."/>
            <person name="Wei J."/>
            <person name="Xu J."/>
            <person name="St-Pierre B."/>
            <person name="Chen S."/>
            <person name="Sun C."/>
        </authorList>
    </citation>
    <scope>NUCLEOTIDE SEQUENCE [LARGE SCALE GENOMIC DNA]</scope>
</reference>
<evidence type="ECO:0000313" key="2">
    <source>
        <dbReference type="Proteomes" id="UP001060085"/>
    </source>
</evidence>
<name>A0ACC0A0T5_CATRO</name>
<evidence type="ECO:0000313" key="1">
    <source>
        <dbReference type="EMBL" id="KAI5653855.1"/>
    </source>
</evidence>
<organism evidence="1 2">
    <name type="scientific">Catharanthus roseus</name>
    <name type="common">Madagascar periwinkle</name>
    <name type="synonym">Vinca rosea</name>
    <dbReference type="NCBI Taxonomy" id="4058"/>
    <lineage>
        <taxon>Eukaryota</taxon>
        <taxon>Viridiplantae</taxon>
        <taxon>Streptophyta</taxon>
        <taxon>Embryophyta</taxon>
        <taxon>Tracheophyta</taxon>
        <taxon>Spermatophyta</taxon>
        <taxon>Magnoliopsida</taxon>
        <taxon>eudicotyledons</taxon>
        <taxon>Gunneridae</taxon>
        <taxon>Pentapetalae</taxon>
        <taxon>asterids</taxon>
        <taxon>lamiids</taxon>
        <taxon>Gentianales</taxon>
        <taxon>Apocynaceae</taxon>
        <taxon>Rauvolfioideae</taxon>
        <taxon>Vinceae</taxon>
        <taxon>Catharanthinae</taxon>
        <taxon>Catharanthus</taxon>
    </lineage>
</organism>
<gene>
    <name evidence="1" type="ORF">M9H77_31042</name>
</gene>